<evidence type="ECO:0000313" key="1">
    <source>
        <dbReference type="EMBL" id="JAH30616.1"/>
    </source>
</evidence>
<reference evidence="1" key="1">
    <citation type="submission" date="2014-11" db="EMBL/GenBank/DDBJ databases">
        <authorList>
            <person name="Amaro Gonzalez C."/>
        </authorList>
    </citation>
    <scope>NUCLEOTIDE SEQUENCE</scope>
</reference>
<accession>A0A0E9RN69</accession>
<name>A0A0E9RN69_ANGAN</name>
<protein>
    <submittedName>
        <fullName evidence="1">Uncharacterized protein</fullName>
    </submittedName>
</protein>
<reference evidence="1" key="2">
    <citation type="journal article" date="2015" name="Fish Shellfish Immunol.">
        <title>Early steps in the European eel (Anguilla anguilla)-Vibrio vulnificus interaction in the gills: Role of the RtxA13 toxin.</title>
        <authorList>
            <person name="Callol A."/>
            <person name="Pajuelo D."/>
            <person name="Ebbesson L."/>
            <person name="Teles M."/>
            <person name="MacKenzie S."/>
            <person name="Amaro C."/>
        </authorList>
    </citation>
    <scope>NUCLEOTIDE SEQUENCE</scope>
</reference>
<proteinExistence type="predicted"/>
<dbReference type="EMBL" id="GBXM01077961">
    <property type="protein sequence ID" value="JAH30616.1"/>
    <property type="molecule type" value="Transcribed_RNA"/>
</dbReference>
<organism evidence="1">
    <name type="scientific">Anguilla anguilla</name>
    <name type="common">European freshwater eel</name>
    <name type="synonym">Muraena anguilla</name>
    <dbReference type="NCBI Taxonomy" id="7936"/>
    <lineage>
        <taxon>Eukaryota</taxon>
        <taxon>Metazoa</taxon>
        <taxon>Chordata</taxon>
        <taxon>Craniata</taxon>
        <taxon>Vertebrata</taxon>
        <taxon>Euteleostomi</taxon>
        <taxon>Actinopterygii</taxon>
        <taxon>Neopterygii</taxon>
        <taxon>Teleostei</taxon>
        <taxon>Anguilliformes</taxon>
        <taxon>Anguillidae</taxon>
        <taxon>Anguilla</taxon>
    </lineage>
</organism>
<sequence length="13" mass="1406">MVPVLSVSVQIFS</sequence>